<comment type="caution">
    <text evidence="1">The sequence shown here is derived from an EMBL/GenBank/DDBJ whole genome shotgun (WGS) entry which is preliminary data.</text>
</comment>
<protein>
    <submittedName>
        <fullName evidence="1">Uncharacterized protein</fullName>
    </submittedName>
</protein>
<name>A0A1J5STB2_9ZZZZ</name>
<accession>A0A1J5STB2</accession>
<sequence length="63" mass="6569">MKAISNLTLGLLSAAFLTLGFNRLAAALDPLTTATHAHDSELHTFSVIPTCSMPSMPPTVSVS</sequence>
<reference evidence="1" key="1">
    <citation type="submission" date="2016-10" db="EMBL/GenBank/DDBJ databases">
        <title>Sequence of Gallionella enrichment culture.</title>
        <authorList>
            <person name="Poehlein A."/>
            <person name="Muehling M."/>
            <person name="Daniel R."/>
        </authorList>
    </citation>
    <scope>NUCLEOTIDE SEQUENCE</scope>
</reference>
<dbReference type="AlphaFoldDB" id="A0A1J5STB2"/>
<evidence type="ECO:0000313" key="1">
    <source>
        <dbReference type="EMBL" id="OIR07269.1"/>
    </source>
</evidence>
<organism evidence="1">
    <name type="scientific">mine drainage metagenome</name>
    <dbReference type="NCBI Taxonomy" id="410659"/>
    <lineage>
        <taxon>unclassified sequences</taxon>
        <taxon>metagenomes</taxon>
        <taxon>ecological metagenomes</taxon>
    </lineage>
</organism>
<gene>
    <name evidence="1" type="ORF">GALL_105250</name>
</gene>
<dbReference type="EMBL" id="MLJW01000038">
    <property type="protein sequence ID" value="OIR07269.1"/>
    <property type="molecule type" value="Genomic_DNA"/>
</dbReference>
<proteinExistence type="predicted"/>